<accession>A0A812A324</accession>
<gene>
    <name evidence="1" type="ORF">DNFNHJIP_00602</name>
</gene>
<proteinExistence type="predicted"/>
<organism evidence="1 2">
    <name type="scientific">Candidatus Argoarchaeum ethanivorans</name>
    <dbReference type="NCBI Taxonomy" id="2608793"/>
    <lineage>
        <taxon>Archaea</taxon>
        <taxon>Methanobacteriati</taxon>
        <taxon>Methanobacteriota</taxon>
        <taxon>Stenosarchaea group</taxon>
        <taxon>Methanomicrobia</taxon>
        <taxon>Methanosarcinales</taxon>
        <taxon>Methanosarcinales incertae sedis</taxon>
        <taxon>GOM Arc I cluster</taxon>
        <taxon>Candidatus Argoarchaeum</taxon>
    </lineage>
</organism>
<protein>
    <submittedName>
        <fullName evidence="1">Uncharacterized protein</fullName>
    </submittedName>
</protein>
<name>A0A812A324_9EURY</name>
<reference evidence="1" key="1">
    <citation type="submission" date="2020-12" db="EMBL/GenBank/DDBJ databases">
        <authorList>
            <person name="Hahn C.J."/>
            <person name="Laso-Perez R."/>
            <person name="Vulcano F."/>
            <person name="Vaziourakis K.-M."/>
            <person name="Stokke R."/>
            <person name="Steen I.H."/>
            <person name="Teske A."/>
            <person name="Boetius A."/>
            <person name="Liebeke M."/>
            <person name="Amann R."/>
            <person name="Knittel K."/>
        </authorList>
    </citation>
    <scope>NUCLEOTIDE SEQUENCE</scope>
    <source>
        <strain evidence="1">Gfbio:c6db26ca-90af-429b-aeed-0e3e8aed0b5e:GoM-Arc1_AMV-AAA_792_C10</strain>
    </source>
</reference>
<dbReference type="EMBL" id="CAJHZY010000081">
    <property type="protein sequence ID" value="CAD7767195.1"/>
    <property type="molecule type" value="Genomic_DNA"/>
</dbReference>
<dbReference type="AlphaFoldDB" id="A0A812A324"/>
<comment type="caution">
    <text evidence="1">The sequence shown here is derived from an EMBL/GenBank/DDBJ whole genome shotgun (WGS) entry which is preliminary data.</text>
</comment>
<evidence type="ECO:0000313" key="2">
    <source>
        <dbReference type="Proteomes" id="UP000614580"/>
    </source>
</evidence>
<evidence type="ECO:0000313" key="1">
    <source>
        <dbReference type="EMBL" id="CAD7767195.1"/>
    </source>
</evidence>
<sequence>MKKIDSTSKFEDADYMTKIYLPYAKLIKMAVKYGVI</sequence>
<dbReference type="Proteomes" id="UP000614580">
    <property type="component" value="Unassembled WGS sequence"/>
</dbReference>